<evidence type="ECO:0000313" key="2">
    <source>
        <dbReference type="Proteomes" id="UP000199286"/>
    </source>
</evidence>
<sequence>MGRTVAGLVVAAMVLGGCASLRESRVNPFNWFGRAEPVAVTTDATGAANPLIPRRRASFFRRDEPVAFAGQPVMRISDLAVERRPGGAIIRATGVAERLGPWDVRLVPLDQPVPAGELAFVLRAQLQPNPVGTELARTLTAAVTLSDQQLSGVSQIRVVGATNALAVRR</sequence>
<dbReference type="AlphaFoldDB" id="A0A1H3GHH9"/>
<evidence type="ECO:0008006" key="3">
    <source>
        <dbReference type="Google" id="ProtNLM"/>
    </source>
</evidence>
<dbReference type="OrthoDB" id="7773807at2"/>
<dbReference type="Proteomes" id="UP000199286">
    <property type="component" value="Unassembled WGS sequence"/>
</dbReference>
<keyword evidence="2" id="KW-1185">Reference proteome</keyword>
<proteinExistence type="predicted"/>
<reference evidence="1 2" key="1">
    <citation type="submission" date="2016-10" db="EMBL/GenBank/DDBJ databases">
        <authorList>
            <person name="de Groot N.N."/>
        </authorList>
    </citation>
    <scope>NUCLEOTIDE SEQUENCE [LARGE SCALE GENOMIC DNA]</scope>
    <source>
        <strain evidence="1 2">DSM 26880</strain>
    </source>
</reference>
<organism evidence="1 2">
    <name type="scientific">Citreimonas salinaria</name>
    <dbReference type="NCBI Taxonomy" id="321339"/>
    <lineage>
        <taxon>Bacteria</taxon>
        <taxon>Pseudomonadati</taxon>
        <taxon>Pseudomonadota</taxon>
        <taxon>Alphaproteobacteria</taxon>
        <taxon>Rhodobacterales</taxon>
        <taxon>Roseobacteraceae</taxon>
        <taxon>Citreimonas</taxon>
    </lineage>
</organism>
<accession>A0A1H3GHH9</accession>
<protein>
    <recommendedName>
        <fullName evidence="3">Lipoprotein</fullName>
    </recommendedName>
</protein>
<gene>
    <name evidence="1" type="ORF">SAMN05444340_102359</name>
</gene>
<name>A0A1H3GHH9_9RHOB</name>
<dbReference type="EMBL" id="FNPF01000002">
    <property type="protein sequence ID" value="SDY02832.1"/>
    <property type="molecule type" value="Genomic_DNA"/>
</dbReference>
<dbReference type="PROSITE" id="PS51257">
    <property type="entry name" value="PROKAR_LIPOPROTEIN"/>
    <property type="match status" value="1"/>
</dbReference>
<dbReference type="RefSeq" id="WP_089879666.1">
    <property type="nucleotide sequence ID" value="NZ_FNPF01000002.1"/>
</dbReference>
<dbReference type="STRING" id="321339.SAMN05444340_102359"/>
<evidence type="ECO:0000313" key="1">
    <source>
        <dbReference type="EMBL" id="SDY02832.1"/>
    </source>
</evidence>